<keyword evidence="3" id="KW-1015">Disulfide bond</keyword>
<dbReference type="PANTHER" id="PTHR22625">
    <property type="entry name" value="PLEXIN"/>
    <property type="match status" value="1"/>
</dbReference>
<keyword evidence="7" id="KW-1185">Reference proteome</keyword>
<dbReference type="Proteomes" id="UP000424527">
    <property type="component" value="Unassembled WGS sequence"/>
</dbReference>
<feature type="compositionally biased region" description="Polar residues" evidence="5">
    <location>
        <begin position="31"/>
        <end position="47"/>
    </location>
</feature>
<feature type="region of interest" description="Disordered" evidence="5">
    <location>
        <begin position="130"/>
        <end position="171"/>
    </location>
</feature>
<reference evidence="6 7" key="1">
    <citation type="submission" date="2019-07" db="EMBL/GenBank/DDBJ databases">
        <title>Chromosome genome assembly for large yellow croaker.</title>
        <authorList>
            <person name="Xiao S."/>
        </authorList>
    </citation>
    <scope>NUCLEOTIDE SEQUENCE [LARGE SCALE GENOMIC DNA]</scope>
    <source>
        <strain evidence="6">JMULYC20181020</strain>
        <tissue evidence="6">Muscle</tissue>
    </source>
</reference>
<feature type="compositionally biased region" description="Low complexity" evidence="5">
    <location>
        <begin position="137"/>
        <end position="148"/>
    </location>
</feature>
<keyword evidence="2" id="KW-0472">Membrane</keyword>
<evidence type="ECO:0000256" key="1">
    <source>
        <dbReference type="ARBA" id="ARBA00004370"/>
    </source>
</evidence>
<evidence type="ECO:0000313" key="7">
    <source>
        <dbReference type="Proteomes" id="UP000424527"/>
    </source>
</evidence>
<dbReference type="Gene3D" id="2.130.10.10">
    <property type="entry name" value="YVTN repeat-like/Quinoprotein amine dehydrogenase"/>
    <property type="match status" value="1"/>
</dbReference>
<feature type="region of interest" description="Disordered" evidence="5">
    <location>
        <begin position="1"/>
        <end position="64"/>
    </location>
</feature>
<proteinExistence type="predicted"/>
<dbReference type="InterPro" id="IPR036352">
    <property type="entry name" value="Semap_dom_sf"/>
</dbReference>
<accession>A0A6G0IN85</accession>
<dbReference type="GO" id="GO:0017154">
    <property type="term" value="F:semaphorin receptor activity"/>
    <property type="evidence" value="ECO:0007669"/>
    <property type="project" value="InterPro"/>
</dbReference>
<feature type="compositionally biased region" description="Low complexity" evidence="5">
    <location>
        <begin position="84"/>
        <end position="104"/>
    </location>
</feature>
<keyword evidence="4" id="KW-0325">Glycoprotein</keyword>
<gene>
    <name evidence="6" type="ORF">D5F01_LYC07814</name>
</gene>
<evidence type="ECO:0000256" key="2">
    <source>
        <dbReference type="ARBA" id="ARBA00023136"/>
    </source>
</evidence>
<dbReference type="GO" id="GO:0002116">
    <property type="term" value="C:semaphorin receptor complex"/>
    <property type="evidence" value="ECO:0007669"/>
    <property type="project" value="TreeGrafter"/>
</dbReference>
<comment type="caution">
    <text evidence="6">The sequence shown here is derived from an EMBL/GenBank/DDBJ whole genome shotgun (WGS) entry which is preliminary data.</text>
</comment>
<dbReference type="SUPFAM" id="SSF101912">
    <property type="entry name" value="Sema domain"/>
    <property type="match status" value="1"/>
</dbReference>
<protein>
    <submittedName>
        <fullName evidence="6">Plexin A3</fullName>
    </submittedName>
</protein>
<dbReference type="EMBL" id="REGW02000008">
    <property type="protein sequence ID" value="KAE8292722.1"/>
    <property type="molecule type" value="Genomic_DNA"/>
</dbReference>
<dbReference type="GO" id="GO:0005886">
    <property type="term" value="C:plasma membrane"/>
    <property type="evidence" value="ECO:0007669"/>
    <property type="project" value="TreeGrafter"/>
</dbReference>
<evidence type="ECO:0000313" key="6">
    <source>
        <dbReference type="EMBL" id="KAE8292722.1"/>
    </source>
</evidence>
<dbReference type="GO" id="GO:0007399">
    <property type="term" value="P:nervous system development"/>
    <property type="evidence" value="ECO:0007669"/>
    <property type="project" value="UniProtKB-ARBA"/>
</dbReference>
<dbReference type="InterPro" id="IPR002165">
    <property type="entry name" value="Plexin_repeat"/>
</dbReference>
<dbReference type="InterPro" id="IPR031148">
    <property type="entry name" value="Plexin"/>
</dbReference>
<dbReference type="InterPro" id="IPR015943">
    <property type="entry name" value="WD40/YVTN_repeat-like_dom_sf"/>
</dbReference>
<dbReference type="GO" id="GO:0030334">
    <property type="term" value="P:regulation of cell migration"/>
    <property type="evidence" value="ECO:0007669"/>
    <property type="project" value="TreeGrafter"/>
</dbReference>
<sequence>MEEEVEEEGGHGSGGGGAGAWSETSAPPSIPSTATTQSRQRMTSAPTQGWWEKPLGTASAPLSSAGAATATLGQWWRMPSTPMSSQSSCQRYSSQTKDGNNSNPSSCCNCKCLELLKRVEALEAALKKMSKEAPAVARTSMSSARTSSDIQSTTAKKRARQEPLQKTPDSALKGDQVLKCEMKGTLYEKAIGDLREFKLSGRTGRKAIDNANQVATHCFRFCYYMVGSLPESATKHDLRFLARMDKLRNWQSEIRVDGIPPPAQNALLYETVTVVEGKPILRDMVFSPDHQYIYLLSDRQVTRLPVESCEQYSSCSDCLGSGDPHCGWCVLFNK</sequence>
<evidence type="ECO:0000256" key="3">
    <source>
        <dbReference type="ARBA" id="ARBA00023157"/>
    </source>
</evidence>
<evidence type="ECO:0000256" key="5">
    <source>
        <dbReference type="SAM" id="MobiDB-lite"/>
    </source>
</evidence>
<comment type="subcellular location">
    <subcellularLocation>
        <location evidence="1">Membrane</location>
    </subcellularLocation>
</comment>
<dbReference type="AlphaFoldDB" id="A0A6G0IN85"/>
<dbReference type="PANTHER" id="PTHR22625:SF32">
    <property type="entry name" value="PLEXIN-A3"/>
    <property type="match status" value="1"/>
</dbReference>
<name>A0A6G0IN85_LARCR</name>
<dbReference type="SUPFAM" id="SSF103575">
    <property type="entry name" value="Plexin repeat"/>
    <property type="match status" value="1"/>
</dbReference>
<dbReference type="Gene3D" id="3.30.1680.10">
    <property type="entry name" value="ligand-binding face of the semaphorins, domain 2"/>
    <property type="match status" value="1"/>
</dbReference>
<feature type="region of interest" description="Disordered" evidence="5">
    <location>
        <begin position="78"/>
        <end position="104"/>
    </location>
</feature>
<evidence type="ECO:0000256" key="4">
    <source>
        <dbReference type="ARBA" id="ARBA00023180"/>
    </source>
</evidence>
<dbReference type="Pfam" id="PF01437">
    <property type="entry name" value="PSI"/>
    <property type="match status" value="1"/>
</dbReference>
<organism evidence="6 7">
    <name type="scientific">Larimichthys crocea</name>
    <name type="common">Large yellow croaker</name>
    <name type="synonym">Pseudosciaena crocea</name>
    <dbReference type="NCBI Taxonomy" id="215358"/>
    <lineage>
        <taxon>Eukaryota</taxon>
        <taxon>Metazoa</taxon>
        <taxon>Chordata</taxon>
        <taxon>Craniata</taxon>
        <taxon>Vertebrata</taxon>
        <taxon>Euteleostomi</taxon>
        <taxon>Actinopterygii</taxon>
        <taxon>Neopterygii</taxon>
        <taxon>Teleostei</taxon>
        <taxon>Neoteleostei</taxon>
        <taxon>Acanthomorphata</taxon>
        <taxon>Eupercaria</taxon>
        <taxon>Sciaenidae</taxon>
        <taxon>Larimichthys</taxon>
    </lineage>
</organism>